<evidence type="ECO:0000313" key="4">
    <source>
        <dbReference type="Proteomes" id="UP000313359"/>
    </source>
</evidence>
<sequence length="571" mass="61725">MDWWSLFRKVRKVIFAFITVISLIWAIVLSVYLSKQWNDFTIFQRSIVLSLIGVNGVTALLVYLMIIVVFRMWMELLRMIFLLAIHAGTAVPFTLYGVRFSCKIFDTQRTCKIVHISFLATAWSITGLLLGYTVYLCIMSQVPKPFPLITPNDLLTGSTSSASRKSSMSSIDSSTGLLASNSARPSSTASVPSAYSQDSVSGRTVPKRMFVANNGSGIPSQPEDALARVRRAQQVRRGQSYGAMGSPQHPRVPVPQSRFSGSTVASNRSPEPPSPWGRAVSPAQSSIMSTHSRQSSAAATIAPQRQMRNVPHAPPGPLLLNPNPFMEPLSRHGTPKTALSGLSYSSAPGNLNLGHMAAAYSPFSQPYGGYLGPYSMSAGVPPQLQPGAHPGIPQAHPYTSMPPYMASLGPHVSYSASPVGGPPRMHNATPSNASIHSMAPSVHFTNEYGHSVHGHGHTTGTASDNTNMRLPPNAHMRMTSDPVWRPYSAGARLGNGPYDNVELPNPYNRGAEIRRYASNPHVRSGSHGGYEYAYAYGSQGGRVHEGGIARGFAAVNDPRWREMVMRAAATP</sequence>
<feature type="compositionally biased region" description="Low complexity" evidence="1">
    <location>
        <begin position="158"/>
        <end position="174"/>
    </location>
</feature>
<feature type="transmembrane region" description="Helical" evidence="2">
    <location>
        <begin position="46"/>
        <end position="73"/>
    </location>
</feature>
<dbReference type="EMBL" id="ML122255">
    <property type="protein sequence ID" value="RPD63798.1"/>
    <property type="molecule type" value="Genomic_DNA"/>
</dbReference>
<feature type="compositionally biased region" description="Polar residues" evidence="1">
    <location>
        <begin position="175"/>
        <end position="202"/>
    </location>
</feature>
<evidence type="ECO:0000256" key="2">
    <source>
        <dbReference type="SAM" id="Phobius"/>
    </source>
</evidence>
<evidence type="ECO:0000256" key="1">
    <source>
        <dbReference type="SAM" id="MobiDB-lite"/>
    </source>
</evidence>
<name>A0A5C2SKJ1_9APHY</name>
<dbReference type="AlphaFoldDB" id="A0A5C2SKJ1"/>
<proteinExistence type="predicted"/>
<keyword evidence="2" id="KW-0812">Transmembrane</keyword>
<gene>
    <name evidence="3" type="ORF">L227DRAFT_650792</name>
</gene>
<feature type="region of interest" description="Disordered" evidence="1">
    <location>
        <begin position="158"/>
        <end position="308"/>
    </location>
</feature>
<feature type="transmembrane region" description="Helical" evidence="2">
    <location>
        <begin position="13"/>
        <end position="34"/>
    </location>
</feature>
<dbReference type="Proteomes" id="UP000313359">
    <property type="component" value="Unassembled WGS sequence"/>
</dbReference>
<keyword evidence="2" id="KW-1133">Transmembrane helix</keyword>
<reference evidence="3" key="1">
    <citation type="journal article" date="2018" name="Genome Biol. Evol.">
        <title>Genomics and development of Lentinus tigrinus, a white-rot wood-decaying mushroom with dimorphic fruiting bodies.</title>
        <authorList>
            <person name="Wu B."/>
            <person name="Xu Z."/>
            <person name="Knudson A."/>
            <person name="Carlson A."/>
            <person name="Chen N."/>
            <person name="Kovaka S."/>
            <person name="LaButti K."/>
            <person name="Lipzen A."/>
            <person name="Pennachio C."/>
            <person name="Riley R."/>
            <person name="Schakwitz W."/>
            <person name="Umezawa K."/>
            <person name="Ohm R.A."/>
            <person name="Grigoriev I.V."/>
            <person name="Nagy L.G."/>
            <person name="Gibbons J."/>
            <person name="Hibbett D."/>
        </authorList>
    </citation>
    <scope>NUCLEOTIDE SEQUENCE [LARGE SCALE GENOMIC DNA]</scope>
    <source>
        <strain evidence="3">ALCF2SS1-6</strain>
    </source>
</reference>
<accession>A0A5C2SKJ1</accession>
<protein>
    <submittedName>
        <fullName evidence="3">Uncharacterized protein</fullName>
    </submittedName>
</protein>
<organism evidence="3 4">
    <name type="scientific">Lentinus tigrinus ALCF2SS1-6</name>
    <dbReference type="NCBI Taxonomy" id="1328759"/>
    <lineage>
        <taxon>Eukaryota</taxon>
        <taxon>Fungi</taxon>
        <taxon>Dikarya</taxon>
        <taxon>Basidiomycota</taxon>
        <taxon>Agaricomycotina</taxon>
        <taxon>Agaricomycetes</taxon>
        <taxon>Polyporales</taxon>
        <taxon>Polyporaceae</taxon>
        <taxon>Lentinus</taxon>
    </lineage>
</organism>
<keyword evidence="2" id="KW-0472">Membrane</keyword>
<evidence type="ECO:0000313" key="3">
    <source>
        <dbReference type="EMBL" id="RPD63798.1"/>
    </source>
</evidence>
<keyword evidence="4" id="KW-1185">Reference proteome</keyword>
<feature type="transmembrane region" description="Helical" evidence="2">
    <location>
        <begin position="113"/>
        <end position="135"/>
    </location>
</feature>
<dbReference type="STRING" id="1328759.A0A5C2SKJ1"/>
<feature type="transmembrane region" description="Helical" evidence="2">
    <location>
        <begin position="79"/>
        <end position="101"/>
    </location>
</feature>
<dbReference type="OrthoDB" id="2666783at2759"/>
<feature type="compositionally biased region" description="Polar residues" evidence="1">
    <location>
        <begin position="282"/>
        <end position="298"/>
    </location>
</feature>
<feature type="compositionally biased region" description="Polar residues" evidence="1">
    <location>
        <begin position="257"/>
        <end position="269"/>
    </location>
</feature>